<feature type="domain" description="Glycosyltransferase subfamily 4-like N-terminal" evidence="3">
    <location>
        <begin position="93"/>
        <end position="202"/>
    </location>
</feature>
<dbReference type="Gene3D" id="3.40.50.2000">
    <property type="entry name" value="Glycogen Phosphorylase B"/>
    <property type="match status" value="2"/>
</dbReference>
<feature type="region of interest" description="Disordered" evidence="1">
    <location>
        <begin position="1"/>
        <end position="20"/>
    </location>
</feature>
<dbReference type="EMBL" id="CP071060">
    <property type="protein sequence ID" value="QSI79028.1"/>
    <property type="molecule type" value="Genomic_DNA"/>
</dbReference>
<gene>
    <name evidence="4" type="ORF">JY500_10615</name>
</gene>
<organism evidence="4 5">
    <name type="scientific">Niveibacterium microcysteis</name>
    <dbReference type="NCBI Taxonomy" id="2811415"/>
    <lineage>
        <taxon>Bacteria</taxon>
        <taxon>Pseudomonadati</taxon>
        <taxon>Pseudomonadota</taxon>
        <taxon>Betaproteobacteria</taxon>
        <taxon>Rhodocyclales</taxon>
        <taxon>Rhodocyclaceae</taxon>
        <taxon>Niveibacterium</taxon>
    </lineage>
</organism>
<dbReference type="PANTHER" id="PTHR45947">
    <property type="entry name" value="SULFOQUINOVOSYL TRANSFERASE SQD2"/>
    <property type="match status" value="1"/>
</dbReference>
<dbReference type="InterPro" id="IPR050194">
    <property type="entry name" value="Glycosyltransferase_grp1"/>
</dbReference>
<keyword evidence="5" id="KW-1185">Reference proteome</keyword>
<dbReference type="PANTHER" id="PTHR45947:SF14">
    <property type="entry name" value="SLL1723 PROTEIN"/>
    <property type="match status" value="1"/>
</dbReference>
<proteinExistence type="predicted"/>
<accession>A0ABX7MBD4</accession>
<reference evidence="4 5" key="1">
    <citation type="submission" date="2021-02" db="EMBL/GenBank/DDBJ databases">
        <title>Niveibacterium changnyeongensis HC41.</title>
        <authorList>
            <person name="Kang M."/>
        </authorList>
    </citation>
    <scope>NUCLEOTIDE SEQUENCE [LARGE SCALE GENOMIC DNA]</scope>
    <source>
        <strain evidence="4 5">HC41</strain>
    </source>
</reference>
<dbReference type="Pfam" id="PF13439">
    <property type="entry name" value="Glyco_transf_4"/>
    <property type="match status" value="1"/>
</dbReference>
<protein>
    <submittedName>
        <fullName evidence="4">Glycosyltransferase</fullName>
    </submittedName>
</protein>
<dbReference type="Pfam" id="PF00534">
    <property type="entry name" value="Glycos_transf_1"/>
    <property type="match status" value="1"/>
</dbReference>
<evidence type="ECO:0000256" key="1">
    <source>
        <dbReference type="SAM" id="MobiDB-lite"/>
    </source>
</evidence>
<evidence type="ECO:0000259" key="3">
    <source>
        <dbReference type="Pfam" id="PF13439"/>
    </source>
</evidence>
<dbReference type="InterPro" id="IPR001296">
    <property type="entry name" value="Glyco_trans_1"/>
</dbReference>
<dbReference type="RefSeq" id="WP_206256328.1">
    <property type="nucleotide sequence ID" value="NZ_CP071060.1"/>
</dbReference>
<evidence type="ECO:0000259" key="2">
    <source>
        <dbReference type="Pfam" id="PF00534"/>
    </source>
</evidence>
<dbReference type="Proteomes" id="UP000663570">
    <property type="component" value="Chromosome"/>
</dbReference>
<evidence type="ECO:0000313" key="5">
    <source>
        <dbReference type="Proteomes" id="UP000663570"/>
    </source>
</evidence>
<sequence length="397" mass="43195">MQSPGLLDSHGMLHTNMNNVEPTPKAMKVGVYRLQLFKPSETFIAAQAKAMPTADPLLIGRAMFGPADPALAHWVPPDLKRARLLRFLATATPTPYLAGLRGRGLELLHAHFSIDGLYALPLARALDVPLVTTLHGFDITTSRQHFLRSGRPALVRYAMLQDRLKADGSLFICVSRFIRDAALKAGMPEHKLRVHYIGIDTSQFEATPVESRPRFVHVARLVEKKGTRYLLDAFGQVHQKHPDILLDVIGDGPLRAELEAQAVDLGISKSVRFLGVQPHDKVRSTLQGASALVLPSVTAASGDAEGLGIVLLEASATGVPVIGTYHGGIPEAVEEGKTGLLVPERDVHALALALDTLVSDASLQQRMGLAAREFARTRFDIHRQSAELEGHYTELCK</sequence>
<evidence type="ECO:0000313" key="4">
    <source>
        <dbReference type="EMBL" id="QSI79028.1"/>
    </source>
</evidence>
<dbReference type="InterPro" id="IPR028098">
    <property type="entry name" value="Glyco_trans_4-like_N"/>
</dbReference>
<name>A0ABX7MBD4_9RHOO</name>
<feature type="domain" description="Glycosyl transferase family 1" evidence="2">
    <location>
        <begin position="204"/>
        <end position="373"/>
    </location>
</feature>
<dbReference type="SUPFAM" id="SSF53756">
    <property type="entry name" value="UDP-Glycosyltransferase/glycogen phosphorylase"/>
    <property type="match status" value="1"/>
</dbReference>